<gene>
    <name evidence="3" type="ORF">FHX42_002946</name>
</gene>
<dbReference type="PANTHER" id="PTHR43243:SF4">
    <property type="entry name" value="CATIONIC AMINO ACID TRANSPORTER 4"/>
    <property type="match status" value="1"/>
</dbReference>
<dbReference type="Gene3D" id="1.20.1740.10">
    <property type="entry name" value="Amino acid/polyamine transporter I"/>
    <property type="match status" value="1"/>
</dbReference>
<dbReference type="Proteomes" id="UP000569329">
    <property type="component" value="Unassembled WGS sequence"/>
</dbReference>
<reference evidence="3 4" key="1">
    <citation type="submission" date="2020-07" db="EMBL/GenBank/DDBJ databases">
        <title>Sequencing the genomes of 1000 actinobacteria strains.</title>
        <authorList>
            <person name="Klenk H.-P."/>
        </authorList>
    </citation>
    <scope>NUCLEOTIDE SEQUENCE [LARGE SCALE GENOMIC DNA]</scope>
    <source>
        <strain evidence="3 4">DSM 45975</strain>
    </source>
</reference>
<name>A0A839DXI0_9PSEU</name>
<dbReference type="RefSeq" id="WP_182544886.1">
    <property type="nucleotide sequence ID" value="NZ_JACGWZ010000004.1"/>
</dbReference>
<keyword evidence="2" id="KW-0472">Membrane</keyword>
<feature type="transmembrane region" description="Helical" evidence="2">
    <location>
        <begin position="216"/>
        <end position="238"/>
    </location>
</feature>
<proteinExistence type="predicted"/>
<evidence type="ECO:0000256" key="1">
    <source>
        <dbReference type="ARBA" id="ARBA00022448"/>
    </source>
</evidence>
<feature type="transmembrane region" description="Helical" evidence="2">
    <location>
        <begin position="20"/>
        <end position="37"/>
    </location>
</feature>
<keyword evidence="2" id="KW-0812">Transmembrane</keyword>
<evidence type="ECO:0000313" key="4">
    <source>
        <dbReference type="Proteomes" id="UP000569329"/>
    </source>
</evidence>
<feature type="transmembrane region" description="Helical" evidence="2">
    <location>
        <begin position="43"/>
        <end position="63"/>
    </location>
</feature>
<comment type="caution">
    <text evidence="3">The sequence shown here is derived from an EMBL/GenBank/DDBJ whole genome shotgun (WGS) entry which is preliminary data.</text>
</comment>
<feature type="transmembrane region" description="Helical" evidence="2">
    <location>
        <begin position="371"/>
        <end position="402"/>
    </location>
</feature>
<sequence>MAREVGLPRRVAEASSATPLALGGMLGAGVFLGPAPAARLAGAWLLSGIPIAALTAVCCALAVMHQGGIHRGPGAVYTGIRSTMGLVPGRIAAGTSLAGHVAALAAVAGAVGRYLPSPDTATAVVAVLLTVLASTAGLRIRGGAAWLWLVLTLAVVAVVVAACLSIAPVTSGGARSHDLLGVGGAAGTMFFCFLGFERLAAPAEERDGHGGRALRLGLGVSLTAVLVVSALVGVALLRQLGAARLALSPVPLTDALRAAAAPGLTSLVGVGAALALLPVLLGVLESLRSTARAVVADGDLPAALGRTGGRGTPHLLDLAAGLVAAGLSVAVEPAQAIVLAACCLLAHYAFANAGTRILLLRGSKWMRRTACLGMGLSVVLAMSMPLPAVLGTLLVVVVAPALMGAASGRWR</sequence>
<keyword evidence="1" id="KW-0813">Transport</keyword>
<feature type="transmembrane region" description="Helical" evidence="2">
    <location>
        <begin position="145"/>
        <end position="167"/>
    </location>
</feature>
<organism evidence="3 4">
    <name type="scientific">Halosaccharopolyspora lacisalsi</name>
    <dbReference type="NCBI Taxonomy" id="1000566"/>
    <lineage>
        <taxon>Bacteria</taxon>
        <taxon>Bacillati</taxon>
        <taxon>Actinomycetota</taxon>
        <taxon>Actinomycetes</taxon>
        <taxon>Pseudonocardiales</taxon>
        <taxon>Pseudonocardiaceae</taxon>
        <taxon>Halosaccharopolyspora</taxon>
    </lineage>
</organism>
<dbReference type="EMBL" id="JACGWZ010000004">
    <property type="protein sequence ID" value="MBA8825580.1"/>
    <property type="molecule type" value="Genomic_DNA"/>
</dbReference>
<dbReference type="GO" id="GO:0015171">
    <property type="term" value="F:amino acid transmembrane transporter activity"/>
    <property type="evidence" value="ECO:0007669"/>
    <property type="project" value="TreeGrafter"/>
</dbReference>
<dbReference type="PANTHER" id="PTHR43243">
    <property type="entry name" value="INNER MEMBRANE TRANSPORTER YGJI-RELATED"/>
    <property type="match status" value="1"/>
</dbReference>
<evidence type="ECO:0000313" key="3">
    <source>
        <dbReference type="EMBL" id="MBA8825580.1"/>
    </source>
</evidence>
<keyword evidence="2" id="KW-1133">Transmembrane helix</keyword>
<feature type="transmembrane region" description="Helical" evidence="2">
    <location>
        <begin position="91"/>
        <end position="115"/>
    </location>
</feature>
<feature type="transmembrane region" description="Helical" evidence="2">
    <location>
        <begin position="121"/>
        <end position="138"/>
    </location>
</feature>
<dbReference type="AlphaFoldDB" id="A0A839DXI0"/>
<feature type="transmembrane region" description="Helical" evidence="2">
    <location>
        <begin position="179"/>
        <end position="196"/>
    </location>
</feature>
<keyword evidence="4" id="KW-1185">Reference proteome</keyword>
<protein>
    <submittedName>
        <fullName evidence="3">APA family basic amino acid/polyamine antiporter</fullName>
    </submittedName>
</protein>
<evidence type="ECO:0000256" key="2">
    <source>
        <dbReference type="SAM" id="Phobius"/>
    </source>
</evidence>
<feature type="transmembrane region" description="Helical" evidence="2">
    <location>
        <begin position="258"/>
        <end position="284"/>
    </location>
</feature>
<accession>A0A839DXI0</accession>